<organism evidence="8">
    <name type="scientific">Streptomyces sp. R33</name>
    <dbReference type="NCBI Taxonomy" id="3238629"/>
    <lineage>
        <taxon>Bacteria</taxon>
        <taxon>Bacillati</taxon>
        <taxon>Actinomycetota</taxon>
        <taxon>Actinomycetes</taxon>
        <taxon>Kitasatosporales</taxon>
        <taxon>Streptomycetaceae</taxon>
        <taxon>Streptomyces</taxon>
    </lineage>
</organism>
<dbReference type="InterPro" id="IPR051533">
    <property type="entry name" value="WaaL-like"/>
</dbReference>
<dbReference type="EMBL" id="CP165727">
    <property type="protein sequence ID" value="XDV67934.1"/>
    <property type="molecule type" value="Genomic_DNA"/>
</dbReference>
<feature type="transmembrane region" description="Helical" evidence="6">
    <location>
        <begin position="177"/>
        <end position="201"/>
    </location>
</feature>
<evidence type="ECO:0000256" key="2">
    <source>
        <dbReference type="ARBA" id="ARBA00022692"/>
    </source>
</evidence>
<feature type="transmembrane region" description="Helical" evidence="6">
    <location>
        <begin position="230"/>
        <end position="250"/>
    </location>
</feature>
<proteinExistence type="predicted"/>
<protein>
    <submittedName>
        <fullName evidence="8">O-antigen ligase family protein</fullName>
    </submittedName>
</protein>
<feature type="transmembrane region" description="Helical" evidence="6">
    <location>
        <begin position="623"/>
        <end position="642"/>
    </location>
</feature>
<reference evidence="8" key="1">
    <citation type="submission" date="2024-08" db="EMBL/GenBank/DDBJ databases">
        <authorList>
            <person name="Yu S.T."/>
        </authorList>
    </citation>
    <scope>NUCLEOTIDE SEQUENCE</scope>
    <source>
        <strain evidence="8">R33</strain>
    </source>
</reference>
<feature type="transmembrane region" description="Helical" evidence="6">
    <location>
        <begin position="325"/>
        <end position="342"/>
    </location>
</feature>
<accession>A0AB39YDH5</accession>
<dbReference type="RefSeq" id="WP_369779619.1">
    <property type="nucleotide sequence ID" value="NZ_CP165727.1"/>
</dbReference>
<dbReference type="PANTHER" id="PTHR37422">
    <property type="entry name" value="TEICHURONIC ACID BIOSYNTHESIS PROTEIN TUAE"/>
    <property type="match status" value="1"/>
</dbReference>
<evidence type="ECO:0000256" key="4">
    <source>
        <dbReference type="ARBA" id="ARBA00023136"/>
    </source>
</evidence>
<evidence type="ECO:0000259" key="7">
    <source>
        <dbReference type="Pfam" id="PF04932"/>
    </source>
</evidence>
<dbReference type="Pfam" id="PF04932">
    <property type="entry name" value="Wzy_C"/>
    <property type="match status" value="1"/>
</dbReference>
<evidence type="ECO:0000256" key="5">
    <source>
        <dbReference type="SAM" id="MobiDB-lite"/>
    </source>
</evidence>
<dbReference type="AlphaFoldDB" id="A0AB39YDH5"/>
<dbReference type="GO" id="GO:0016020">
    <property type="term" value="C:membrane"/>
    <property type="evidence" value="ECO:0007669"/>
    <property type="project" value="UniProtKB-SubCell"/>
</dbReference>
<keyword evidence="2 6" id="KW-0812">Transmembrane</keyword>
<keyword evidence="4 6" id="KW-0472">Membrane</keyword>
<feature type="transmembrane region" description="Helical" evidence="6">
    <location>
        <begin position="12"/>
        <end position="32"/>
    </location>
</feature>
<evidence type="ECO:0000256" key="6">
    <source>
        <dbReference type="SAM" id="Phobius"/>
    </source>
</evidence>
<feature type="domain" description="O-antigen ligase-related" evidence="7">
    <location>
        <begin position="444"/>
        <end position="574"/>
    </location>
</feature>
<sequence length="674" mass="71958">MSIGEIAAVLRRRWYVMVPLTLIGLLAGLHLYRSVPVAYQSQSSVALLDSTAVAELAPAFGNPISNAGGSLVVTADVLIRTLSGADAARDLHGLGVTDPYTVGFAANTSGPMLTLTVTGTDRAKVLKETSTLTTFAGEQLNALQAAAKVQPAYFVQTAPVVLPQTPKPQLKSRYQQVLGVVIACVTAGFTLSFVTETLLVARRRRREAAAAPGAPRARVRRRLRGRHPDAAALLSGYLGLAFFIPSNLTLPGLGGVGTPANVFALLGLFWYLATWLTGRIRPAAGTRLPRVVMWLLAVSVLASYLANAGRGSSHKEVLGADRGLIGLLVWVSIVVLVSAGIQDRARLDVLLRRAVVMGSVVAAIGYYDFFTATNIAEHISIPGLHSSVAQITTLDRGAFTRPRSTTAQPLEFGGMLALLLPFAVQQAFDPVRSHLSRWRRWGPVALMGGALPLTVSRTSIIGALIVVLVMVPRWKPQRRWTAIGLLLGSVACFKVLVPGLIGTITTLFGSFLSNSDSSTQARTVKYSAIVPYLEERPLFGRGLGTFTPDLYFFTDNQYMLTLAEMGLLGLLALLALFFTGIHQGGAIRRLAADESDRELGQAFFASALVALVSSATFDALSFPMFAGMFFLTIAAGGSYLGFIRRSAPKPRTVESPCPPAAIPARRPDLTQPVP</sequence>
<feature type="region of interest" description="Disordered" evidence="5">
    <location>
        <begin position="650"/>
        <end position="674"/>
    </location>
</feature>
<feature type="transmembrane region" description="Helical" evidence="6">
    <location>
        <begin position="288"/>
        <end position="305"/>
    </location>
</feature>
<feature type="transmembrane region" description="Helical" evidence="6">
    <location>
        <begin position="599"/>
        <end position="617"/>
    </location>
</feature>
<comment type="subcellular location">
    <subcellularLocation>
        <location evidence="1">Membrane</location>
        <topology evidence="1">Multi-pass membrane protein</topology>
    </subcellularLocation>
</comment>
<dbReference type="InterPro" id="IPR007016">
    <property type="entry name" value="O-antigen_ligase-rel_domated"/>
</dbReference>
<feature type="transmembrane region" description="Helical" evidence="6">
    <location>
        <begin position="448"/>
        <end position="471"/>
    </location>
</feature>
<name>A0AB39YDH5_9ACTN</name>
<evidence type="ECO:0000256" key="1">
    <source>
        <dbReference type="ARBA" id="ARBA00004141"/>
    </source>
</evidence>
<feature type="transmembrane region" description="Helical" evidence="6">
    <location>
        <begin position="558"/>
        <end position="578"/>
    </location>
</feature>
<dbReference type="PANTHER" id="PTHR37422:SF21">
    <property type="entry name" value="EXOQ-LIKE PROTEIN"/>
    <property type="match status" value="1"/>
</dbReference>
<gene>
    <name evidence="8" type="ORF">AB5J51_35940</name>
</gene>
<feature type="transmembrane region" description="Helical" evidence="6">
    <location>
        <begin position="256"/>
        <end position="276"/>
    </location>
</feature>
<feature type="transmembrane region" description="Helical" evidence="6">
    <location>
        <begin position="483"/>
        <end position="508"/>
    </location>
</feature>
<evidence type="ECO:0000256" key="3">
    <source>
        <dbReference type="ARBA" id="ARBA00022989"/>
    </source>
</evidence>
<dbReference type="GO" id="GO:0016874">
    <property type="term" value="F:ligase activity"/>
    <property type="evidence" value="ECO:0007669"/>
    <property type="project" value="UniProtKB-KW"/>
</dbReference>
<keyword evidence="8" id="KW-0436">Ligase</keyword>
<keyword evidence="3 6" id="KW-1133">Transmembrane helix</keyword>
<evidence type="ECO:0000313" key="8">
    <source>
        <dbReference type="EMBL" id="XDV67934.1"/>
    </source>
</evidence>